<dbReference type="Proteomes" id="UP000518266">
    <property type="component" value="Unassembled WGS sequence"/>
</dbReference>
<sequence length="140" mass="15512">MDLIHSGGRTGLPSGEYQIPSFFVAPLSNHSVFSCGEPASCATLRVSSVTAGSNSGALVTNIWNCVLERRLWKVNLKEKGGWNKVRKKTSRKKMDMSSDSLSESDSQNEMKRTKKRIENEEWKVIVEFGEQAAAKLHPVA</sequence>
<gene>
    <name evidence="2" type="ORF">F7725_005202</name>
</gene>
<reference evidence="2 3" key="1">
    <citation type="submission" date="2020-03" db="EMBL/GenBank/DDBJ databases">
        <title>Dissostichus mawsoni Genome sequencing and assembly.</title>
        <authorList>
            <person name="Park H."/>
        </authorList>
    </citation>
    <scope>NUCLEOTIDE SEQUENCE [LARGE SCALE GENOMIC DNA]</scope>
    <source>
        <strain evidence="2">DM0001</strain>
        <tissue evidence="2">Muscle</tissue>
    </source>
</reference>
<organism evidence="2 3">
    <name type="scientific">Dissostichus mawsoni</name>
    <name type="common">Antarctic cod</name>
    <dbReference type="NCBI Taxonomy" id="36200"/>
    <lineage>
        <taxon>Eukaryota</taxon>
        <taxon>Metazoa</taxon>
        <taxon>Chordata</taxon>
        <taxon>Craniata</taxon>
        <taxon>Vertebrata</taxon>
        <taxon>Euteleostomi</taxon>
        <taxon>Actinopterygii</taxon>
        <taxon>Neopterygii</taxon>
        <taxon>Teleostei</taxon>
        <taxon>Neoteleostei</taxon>
        <taxon>Acanthomorphata</taxon>
        <taxon>Eupercaria</taxon>
        <taxon>Perciformes</taxon>
        <taxon>Notothenioidei</taxon>
        <taxon>Nototheniidae</taxon>
        <taxon>Dissostichus</taxon>
    </lineage>
</organism>
<accession>A0A7J5YTR3</accession>
<proteinExistence type="predicted"/>
<protein>
    <submittedName>
        <fullName evidence="2">Uncharacterized protein</fullName>
    </submittedName>
</protein>
<dbReference type="AlphaFoldDB" id="A0A7J5YTR3"/>
<evidence type="ECO:0000313" key="3">
    <source>
        <dbReference type="Proteomes" id="UP000518266"/>
    </source>
</evidence>
<comment type="caution">
    <text evidence="2">The sequence shown here is derived from an EMBL/GenBank/DDBJ whole genome shotgun (WGS) entry which is preliminary data.</text>
</comment>
<name>A0A7J5YTR3_DISMA</name>
<evidence type="ECO:0000313" key="2">
    <source>
        <dbReference type="EMBL" id="KAF3851847.1"/>
    </source>
</evidence>
<dbReference type="EMBL" id="JAAKFY010000009">
    <property type="protein sequence ID" value="KAF3851847.1"/>
    <property type="molecule type" value="Genomic_DNA"/>
</dbReference>
<feature type="region of interest" description="Disordered" evidence="1">
    <location>
        <begin position="83"/>
        <end position="114"/>
    </location>
</feature>
<evidence type="ECO:0000256" key="1">
    <source>
        <dbReference type="SAM" id="MobiDB-lite"/>
    </source>
</evidence>
<keyword evidence="3" id="KW-1185">Reference proteome</keyword>